<feature type="compositionally biased region" description="Pro residues" evidence="1">
    <location>
        <begin position="34"/>
        <end position="45"/>
    </location>
</feature>
<dbReference type="Proteomes" id="UP000298416">
    <property type="component" value="Unassembled WGS sequence"/>
</dbReference>
<name>A0A8X8XPL4_SALSN</name>
<evidence type="ECO:0000256" key="1">
    <source>
        <dbReference type="SAM" id="MobiDB-lite"/>
    </source>
</evidence>
<reference evidence="2" key="1">
    <citation type="submission" date="2018-01" db="EMBL/GenBank/DDBJ databases">
        <authorList>
            <person name="Mao J.F."/>
        </authorList>
    </citation>
    <scope>NUCLEOTIDE SEQUENCE</scope>
    <source>
        <strain evidence="2">Huo1</strain>
        <tissue evidence="2">Leaf</tissue>
    </source>
</reference>
<proteinExistence type="predicted"/>
<accession>A0A8X8XPL4</accession>
<evidence type="ECO:0000313" key="2">
    <source>
        <dbReference type="EMBL" id="KAG6415895.1"/>
    </source>
</evidence>
<comment type="caution">
    <text evidence="2">The sequence shown here is derived from an EMBL/GenBank/DDBJ whole genome shotgun (WGS) entry which is preliminary data.</text>
</comment>
<feature type="region of interest" description="Disordered" evidence="1">
    <location>
        <begin position="29"/>
        <end position="63"/>
    </location>
</feature>
<protein>
    <submittedName>
        <fullName evidence="2">Uncharacterized protein</fullName>
    </submittedName>
</protein>
<reference evidence="2" key="2">
    <citation type="submission" date="2020-08" db="EMBL/GenBank/DDBJ databases">
        <title>Plant Genome Project.</title>
        <authorList>
            <person name="Zhang R.-G."/>
        </authorList>
    </citation>
    <scope>NUCLEOTIDE SEQUENCE</scope>
    <source>
        <strain evidence="2">Huo1</strain>
        <tissue evidence="2">Leaf</tissue>
    </source>
</reference>
<dbReference type="AlphaFoldDB" id="A0A8X8XPL4"/>
<sequence length="119" mass="13121">MITREKERPVVGPRPRRHAPALRVAQLPHLRAVPRPPLPRRAPPLPRRHRRDPGGAVEPQRCGDADALEVGEVVDVREPAHELRGCLLGASIGELAEEVLGIYGMGKDNAVGRSDWEDK</sequence>
<keyword evidence="3" id="KW-1185">Reference proteome</keyword>
<gene>
    <name evidence="2" type="ORF">SASPL_123314</name>
</gene>
<feature type="region of interest" description="Disordered" evidence="1">
    <location>
        <begin position="1"/>
        <end position="20"/>
    </location>
</feature>
<dbReference type="EMBL" id="PNBA02000008">
    <property type="protein sequence ID" value="KAG6415895.1"/>
    <property type="molecule type" value="Genomic_DNA"/>
</dbReference>
<organism evidence="2">
    <name type="scientific">Salvia splendens</name>
    <name type="common">Scarlet sage</name>
    <dbReference type="NCBI Taxonomy" id="180675"/>
    <lineage>
        <taxon>Eukaryota</taxon>
        <taxon>Viridiplantae</taxon>
        <taxon>Streptophyta</taxon>
        <taxon>Embryophyta</taxon>
        <taxon>Tracheophyta</taxon>
        <taxon>Spermatophyta</taxon>
        <taxon>Magnoliopsida</taxon>
        <taxon>eudicotyledons</taxon>
        <taxon>Gunneridae</taxon>
        <taxon>Pentapetalae</taxon>
        <taxon>asterids</taxon>
        <taxon>lamiids</taxon>
        <taxon>Lamiales</taxon>
        <taxon>Lamiaceae</taxon>
        <taxon>Nepetoideae</taxon>
        <taxon>Mentheae</taxon>
        <taxon>Salviinae</taxon>
        <taxon>Salvia</taxon>
        <taxon>Salvia subgen. Calosphace</taxon>
        <taxon>core Calosphace</taxon>
    </lineage>
</organism>
<evidence type="ECO:0000313" key="3">
    <source>
        <dbReference type="Proteomes" id="UP000298416"/>
    </source>
</evidence>